<reference evidence="1" key="1">
    <citation type="submission" date="2019-10" db="EMBL/GenBank/DDBJ databases">
        <authorList>
            <consortium name="DOE Joint Genome Institute"/>
            <person name="Kuo A."/>
            <person name="Miyauchi S."/>
            <person name="Kiss E."/>
            <person name="Drula E."/>
            <person name="Kohler A."/>
            <person name="Sanchez-Garcia M."/>
            <person name="Andreopoulos B."/>
            <person name="Barry K.W."/>
            <person name="Bonito G."/>
            <person name="Buee M."/>
            <person name="Carver A."/>
            <person name="Chen C."/>
            <person name="Cichocki N."/>
            <person name="Clum A."/>
            <person name="Culley D."/>
            <person name="Crous P.W."/>
            <person name="Fauchery L."/>
            <person name="Girlanda M."/>
            <person name="Hayes R."/>
            <person name="Keri Z."/>
            <person name="Labutti K."/>
            <person name="Lipzen A."/>
            <person name="Lombard V."/>
            <person name="Magnuson J."/>
            <person name="Maillard F."/>
            <person name="Morin E."/>
            <person name="Murat C."/>
            <person name="Nolan M."/>
            <person name="Ohm R."/>
            <person name="Pangilinan J."/>
            <person name="Pereira M."/>
            <person name="Perotto S."/>
            <person name="Peter M."/>
            <person name="Riley R."/>
            <person name="Sitrit Y."/>
            <person name="Stielow B."/>
            <person name="Szollosi G."/>
            <person name="Zifcakova L."/>
            <person name="Stursova M."/>
            <person name="Spatafora J.W."/>
            <person name="Tedersoo L."/>
            <person name="Vaario L.-M."/>
            <person name="Yamada A."/>
            <person name="Yan M."/>
            <person name="Wang P."/>
            <person name="Xu J."/>
            <person name="Bruns T."/>
            <person name="Baldrian P."/>
            <person name="Vilgalys R."/>
            <person name="Henrissat B."/>
            <person name="Grigoriev I.V."/>
            <person name="Hibbett D."/>
            <person name="Nagy L.G."/>
            <person name="Martin F.M."/>
        </authorList>
    </citation>
    <scope>NUCLEOTIDE SEQUENCE</scope>
    <source>
        <strain evidence="1">P2</strain>
    </source>
</reference>
<name>A0ACB6Z0D3_THEGA</name>
<proteinExistence type="predicted"/>
<comment type="caution">
    <text evidence="1">The sequence shown here is derived from an EMBL/GenBank/DDBJ whole genome shotgun (WGS) entry which is preliminary data.</text>
</comment>
<keyword evidence="2" id="KW-1185">Reference proteome</keyword>
<organism evidence="1 2">
    <name type="scientific">Thelephora ganbajun</name>
    <name type="common">Ganba fungus</name>
    <dbReference type="NCBI Taxonomy" id="370292"/>
    <lineage>
        <taxon>Eukaryota</taxon>
        <taxon>Fungi</taxon>
        <taxon>Dikarya</taxon>
        <taxon>Basidiomycota</taxon>
        <taxon>Agaricomycotina</taxon>
        <taxon>Agaricomycetes</taxon>
        <taxon>Thelephorales</taxon>
        <taxon>Thelephoraceae</taxon>
        <taxon>Thelephora</taxon>
    </lineage>
</organism>
<evidence type="ECO:0000313" key="1">
    <source>
        <dbReference type="EMBL" id="KAF9642918.1"/>
    </source>
</evidence>
<dbReference type="Proteomes" id="UP000886501">
    <property type="component" value="Unassembled WGS sequence"/>
</dbReference>
<accession>A0ACB6Z0D3</accession>
<gene>
    <name evidence="1" type="ORF">BDM02DRAFT_3132772</name>
</gene>
<protein>
    <submittedName>
        <fullName evidence="1">Uncharacterized protein</fullName>
    </submittedName>
</protein>
<evidence type="ECO:0000313" key="2">
    <source>
        <dbReference type="Proteomes" id="UP000886501"/>
    </source>
</evidence>
<sequence>MAPRTKRQRPAEDAPAPHRSRQPLAPSPNQDLYQDTTDRSLIDKPVHAHIHVKMSNTWELFQYFLMCILFNVVNPLRQFKKGTVFNKDDDDPYPEYNPRDSGDVTELDADGTLQPYKPMDHMYILLVSSIRLFLLTLVGVTSPRYRFDCAITVKSFMNWTEGQLKEITYSKARKRPKKWGYMWTMKTRKIPVPYVWIAHQFIFEDAHGKVDMGHESLCRWTYAQCMLDEFGRELNAFQGQESEFRLKVFTPVLQRQLKGVPNTYGPSIQSAISPHDGKPTISQVTTFYLGNNPLDPRCILSYQQNLIYTHEAMWHLVVLMGRATHKSKKAFRSSLDTHNIIMGALTLSSPQVTRGVPLFSDLEVTTIASEEIEEFFDSKLKRVPDALAMALEAREIDQAQQPATIFQAVHLRTAAACVVKVSGHHPIGSGSTSDDKGSEEDSSKGQGSNGNGSDGSDGNSGNGNGNDGDDGDEGDSDDSDEGDGDGE</sequence>
<dbReference type="EMBL" id="MU118321">
    <property type="protein sequence ID" value="KAF9642918.1"/>
    <property type="molecule type" value="Genomic_DNA"/>
</dbReference>
<reference evidence="1" key="2">
    <citation type="journal article" date="2020" name="Nat. Commun.">
        <title>Large-scale genome sequencing of mycorrhizal fungi provides insights into the early evolution of symbiotic traits.</title>
        <authorList>
            <person name="Miyauchi S."/>
            <person name="Kiss E."/>
            <person name="Kuo A."/>
            <person name="Drula E."/>
            <person name="Kohler A."/>
            <person name="Sanchez-Garcia M."/>
            <person name="Morin E."/>
            <person name="Andreopoulos B."/>
            <person name="Barry K.W."/>
            <person name="Bonito G."/>
            <person name="Buee M."/>
            <person name="Carver A."/>
            <person name="Chen C."/>
            <person name="Cichocki N."/>
            <person name="Clum A."/>
            <person name="Culley D."/>
            <person name="Crous P.W."/>
            <person name="Fauchery L."/>
            <person name="Girlanda M."/>
            <person name="Hayes R.D."/>
            <person name="Keri Z."/>
            <person name="LaButti K."/>
            <person name="Lipzen A."/>
            <person name="Lombard V."/>
            <person name="Magnuson J."/>
            <person name="Maillard F."/>
            <person name="Murat C."/>
            <person name="Nolan M."/>
            <person name="Ohm R.A."/>
            <person name="Pangilinan J."/>
            <person name="Pereira M.F."/>
            <person name="Perotto S."/>
            <person name="Peter M."/>
            <person name="Pfister S."/>
            <person name="Riley R."/>
            <person name="Sitrit Y."/>
            <person name="Stielow J.B."/>
            <person name="Szollosi G."/>
            <person name="Zifcakova L."/>
            <person name="Stursova M."/>
            <person name="Spatafora J.W."/>
            <person name="Tedersoo L."/>
            <person name="Vaario L.M."/>
            <person name="Yamada A."/>
            <person name="Yan M."/>
            <person name="Wang P."/>
            <person name="Xu J."/>
            <person name="Bruns T."/>
            <person name="Baldrian P."/>
            <person name="Vilgalys R."/>
            <person name="Dunand C."/>
            <person name="Henrissat B."/>
            <person name="Grigoriev I.V."/>
            <person name="Hibbett D."/>
            <person name="Nagy L.G."/>
            <person name="Martin F.M."/>
        </authorList>
    </citation>
    <scope>NUCLEOTIDE SEQUENCE</scope>
    <source>
        <strain evidence="1">P2</strain>
    </source>
</reference>